<evidence type="ECO:0000256" key="1">
    <source>
        <dbReference type="ARBA" id="ARBA00044755"/>
    </source>
</evidence>
<name>A0A401UP38_9CLOT</name>
<dbReference type="PANTHER" id="PTHR35024">
    <property type="entry name" value="HYPOTHETICAL CYTOSOLIC PROTEIN"/>
    <property type="match status" value="1"/>
</dbReference>
<evidence type="ECO:0000313" key="3">
    <source>
        <dbReference type="Proteomes" id="UP000287872"/>
    </source>
</evidence>
<organism evidence="2 3">
    <name type="scientific">Clostridium tagluense</name>
    <dbReference type="NCBI Taxonomy" id="360422"/>
    <lineage>
        <taxon>Bacteria</taxon>
        <taxon>Bacillati</taxon>
        <taxon>Bacillota</taxon>
        <taxon>Clostridia</taxon>
        <taxon>Eubacteriales</taxon>
        <taxon>Clostridiaceae</taxon>
        <taxon>Clostridium</taxon>
    </lineage>
</organism>
<protein>
    <recommendedName>
        <fullName evidence="4">Cell shape determination protein CcmA</fullName>
    </recommendedName>
</protein>
<dbReference type="Proteomes" id="UP000287872">
    <property type="component" value="Unassembled WGS sequence"/>
</dbReference>
<gene>
    <name evidence="2" type="ORF">Ctaglu_29260</name>
</gene>
<dbReference type="EMBL" id="BHYK01000016">
    <property type="protein sequence ID" value="GCD11303.1"/>
    <property type="molecule type" value="Genomic_DNA"/>
</dbReference>
<comment type="similarity">
    <text evidence="1">Belongs to the bactofilin family.</text>
</comment>
<dbReference type="RefSeq" id="WP_125002994.1">
    <property type="nucleotide sequence ID" value="NZ_BHYK01000016.1"/>
</dbReference>
<sequence length="244" mass="25832">MEKTNTNDIKISGSGTVGGGKYNEVSISGSGKINGNVECVDFKTSGSSKVLGDLKAGTIKISGSTRIEGNVEVEEMKISGSSHVIGDVKSQSIKINGSTHIQGNLHAEEVTIAGSANIEKNCEAECFKASGCFKIQGLLNAGQINIRIGGNCNVQEIGGEHIEVRVSPIDNSFFKKVIDKMFNSKGELTTTLIEGDEIYLQNTNAKIVRGNHITIGEGCNIGLVEYSGEIIISSDSIVGEQKHI</sequence>
<evidence type="ECO:0000313" key="2">
    <source>
        <dbReference type="EMBL" id="GCD11303.1"/>
    </source>
</evidence>
<accession>A0A401UP38</accession>
<dbReference type="PANTHER" id="PTHR35024:SF4">
    <property type="entry name" value="POLYMER-FORMING CYTOSKELETAL PROTEIN"/>
    <property type="match status" value="1"/>
</dbReference>
<evidence type="ECO:0008006" key="4">
    <source>
        <dbReference type="Google" id="ProtNLM"/>
    </source>
</evidence>
<comment type="caution">
    <text evidence="2">The sequence shown here is derived from an EMBL/GenBank/DDBJ whole genome shotgun (WGS) entry which is preliminary data.</text>
</comment>
<dbReference type="InterPro" id="IPR007607">
    <property type="entry name" value="BacA/B"/>
</dbReference>
<dbReference type="OrthoDB" id="1730007at2"/>
<proteinExistence type="inferred from homology"/>
<keyword evidence="3" id="KW-1185">Reference proteome</keyword>
<reference evidence="2 3" key="1">
    <citation type="submission" date="2018-11" db="EMBL/GenBank/DDBJ databases">
        <title>Genome sequencing and assembly of Clostridium tagluense strain A121.</title>
        <authorList>
            <person name="Murakami T."/>
            <person name="Segawa T."/>
            <person name="Shcherbakova V.A."/>
            <person name="Mori H."/>
            <person name="Yoshimura Y."/>
        </authorList>
    </citation>
    <scope>NUCLEOTIDE SEQUENCE [LARGE SCALE GENOMIC DNA]</scope>
    <source>
        <strain evidence="2 3">A121</strain>
    </source>
</reference>
<dbReference type="AlphaFoldDB" id="A0A401UP38"/>